<comment type="subcellular location">
    <subcellularLocation>
        <location evidence="7">Cell inner membrane</location>
        <topology evidence="7">Multi-pass membrane protein</topology>
    </subcellularLocation>
    <subcellularLocation>
        <location evidence="1">Cell membrane</location>
        <topology evidence="1">Multi-pass membrane protein</topology>
    </subcellularLocation>
</comment>
<dbReference type="InterPro" id="IPR049278">
    <property type="entry name" value="MS_channel_C"/>
</dbReference>
<comment type="function">
    <text evidence="7">Mechanosensitive channel that participates in the regulation of osmotic pressure changes within the cell, opening in response to stretch forces in the membrane lipid bilayer, without the need for other proteins. Contributes to normal resistance to hypoosmotic shock. Forms an ion channel of 1.0 nanosiemens conductance with a slight preference for anions.</text>
</comment>
<evidence type="ECO:0000259" key="9">
    <source>
        <dbReference type="Pfam" id="PF21082"/>
    </source>
</evidence>
<dbReference type="Gene3D" id="2.30.30.60">
    <property type="match status" value="1"/>
</dbReference>
<dbReference type="InterPro" id="IPR045275">
    <property type="entry name" value="MscS_archaea/bacteria_type"/>
</dbReference>
<dbReference type="GO" id="GO:0005886">
    <property type="term" value="C:plasma membrane"/>
    <property type="evidence" value="ECO:0007669"/>
    <property type="project" value="UniProtKB-SubCell"/>
</dbReference>
<evidence type="ECO:0000256" key="3">
    <source>
        <dbReference type="ARBA" id="ARBA00022475"/>
    </source>
</evidence>
<dbReference type="EMBL" id="RBJC01000006">
    <property type="protein sequence ID" value="RKR71886.1"/>
    <property type="molecule type" value="Genomic_DNA"/>
</dbReference>
<feature type="transmembrane region" description="Helical" evidence="7">
    <location>
        <begin position="121"/>
        <end position="150"/>
    </location>
</feature>
<dbReference type="InterPro" id="IPR011014">
    <property type="entry name" value="MscS_channel_TM-2"/>
</dbReference>
<dbReference type="Pfam" id="PF00924">
    <property type="entry name" value="MS_channel_2nd"/>
    <property type="match status" value="1"/>
</dbReference>
<dbReference type="SUPFAM" id="SSF82689">
    <property type="entry name" value="Mechanosensitive channel protein MscS (YggB), C-terminal domain"/>
    <property type="match status" value="1"/>
</dbReference>
<dbReference type="SUPFAM" id="SSF50182">
    <property type="entry name" value="Sm-like ribonucleoproteins"/>
    <property type="match status" value="1"/>
</dbReference>
<sequence length="313" mass="34620">MTTASLADEQAVNEVAEVAQNLNIQEMENVIKQITTMDLSTLLQQWVIPYGTKILVAILIYIFGKFLARVVSRVFGRIAYASSKDEMLQSFVTSMSYFLLLLIVVIASLSQLGINTSSLVALIGAAGLAIGLALQNSLQNFAAGVMILIFKPFKKGDFIEAAEISGVVEQMGLLMLELRTTDNKTILVPNGKVFADSITNYSQNETRRIDMIFDISYESDIATAKDIIARILNENERVLKYPAPTIAVGNLAASSVQIFTRPWVKNGEYFSVQFELLEKVKIEFDKAGVSIPYDQLQLHMPEETSILMSDKNA</sequence>
<dbReference type="InterPro" id="IPR011066">
    <property type="entry name" value="MscS_channel_C_sf"/>
</dbReference>
<keyword evidence="12" id="KW-1185">Reference proteome</keyword>
<dbReference type="Pfam" id="PF05552">
    <property type="entry name" value="MS_channel_1st_1"/>
    <property type="match status" value="1"/>
</dbReference>
<feature type="transmembrane region" description="Helical" evidence="7">
    <location>
        <begin position="88"/>
        <end position="109"/>
    </location>
</feature>
<dbReference type="Gene3D" id="3.30.70.100">
    <property type="match status" value="1"/>
</dbReference>
<feature type="domain" description="Mechanosensitive ion channel MscS" evidence="8">
    <location>
        <begin position="136"/>
        <end position="202"/>
    </location>
</feature>
<dbReference type="Proteomes" id="UP000280099">
    <property type="component" value="Unassembled WGS sequence"/>
</dbReference>
<comment type="caution">
    <text evidence="7">Lacks conserved residue(s) required for the propagation of feature annotation.</text>
</comment>
<evidence type="ECO:0000256" key="4">
    <source>
        <dbReference type="ARBA" id="ARBA00022692"/>
    </source>
</evidence>
<dbReference type="Pfam" id="PF21088">
    <property type="entry name" value="MS_channel_1st"/>
    <property type="match status" value="1"/>
</dbReference>
<comment type="subunit">
    <text evidence="7">Homoheptamer.</text>
</comment>
<keyword evidence="7" id="KW-0406">Ion transport</keyword>
<evidence type="ECO:0000259" key="10">
    <source>
        <dbReference type="Pfam" id="PF21088"/>
    </source>
</evidence>
<evidence type="ECO:0000256" key="7">
    <source>
        <dbReference type="RuleBase" id="RU369025"/>
    </source>
</evidence>
<dbReference type="InterPro" id="IPR049142">
    <property type="entry name" value="MS_channel_1st"/>
</dbReference>
<evidence type="ECO:0000256" key="1">
    <source>
        <dbReference type="ARBA" id="ARBA00004651"/>
    </source>
</evidence>
<evidence type="ECO:0000313" key="11">
    <source>
        <dbReference type="EMBL" id="RKR71886.1"/>
    </source>
</evidence>
<protein>
    <recommendedName>
        <fullName evidence="7">Small-conductance mechanosensitive channel</fullName>
    </recommendedName>
</protein>
<dbReference type="PANTHER" id="PTHR30221:SF1">
    <property type="entry name" value="SMALL-CONDUCTANCE MECHANOSENSITIVE CHANNEL"/>
    <property type="match status" value="1"/>
</dbReference>
<dbReference type="InterPro" id="IPR023408">
    <property type="entry name" value="MscS_beta-dom_sf"/>
</dbReference>
<comment type="similarity">
    <text evidence="2 7">Belongs to the MscS (TC 1.A.23) family.</text>
</comment>
<dbReference type="InterPro" id="IPR010920">
    <property type="entry name" value="LSM_dom_sf"/>
</dbReference>
<comment type="caution">
    <text evidence="11">The sequence shown here is derived from an EMBL/GenBank/DDBJ whole genome shotgun (WGS) entry which is preliminary data.</text>
</comment>
<dbReference type="OrthoDB" id="9809206at2"/>
<reference evidence="11 12" key="1">
    <citation type="submission" date="2018-10" db="EMBL/GenBank/DDBJ databases">
        <title>Genomic Encyclopedia of Type Strains, Phase IV (KMG-IV): sequencing the most valuable type-strain genomes for metagenomic binning, comparative biology and taxonomic classification.</title>
        <authorList>
            <person name="Goeker M."/>
        </authorList>
    </citation>
    <scope>NUCLEOTIDE SEQUENCE [LARGE SCALE GENOMIC DNA]</scope>
    <source>
        <strain evidence="11 12">DSM 23800</strain>
    </source>
</reference>
<dbReference type="InterPro" id="IPR008910">
    <property type="entry name" value="MSC_TM_helix"/>
</dbReference>
<keyword evidence="5 7" id="KW-1133">Transmembrane helix</keyword>
<organism evidence="11 12">
    <name type="scientific">Otariodibacter oris</name>
    <dbReference type="NCBI Taxonomy" id="1032623"/>
    <lineage>
        <taxon>Bacteria</taxon>
        <taxon>Pseudomonadati</taxon>
        <taxon>Pseudomonadota</taxon>
        <taxon>Gammaproteobacteria</taxon>
        <taxon>Pasteurellales</taxon>
        <taxon>Pasteurellaceae</taxon>
        <taxon>Otariodibacter</taxon>
    </lineage>
</organism>
<evidence type="ECO:0000313" key="12">
    <source>
        <dbReference type="Proteomes" id="UP000280099"/>
    </source>
</evidence>
<keyword evidence="7" id="KW-0813">Transport</keyword>
<dbReference type="Gene3D" id="1.10.287.1260">
    <property type="match status" value="1"/>
</dbReference>
<dbReference type="AlphaFoldDB" id="A0A420XGJ0"/>
<keyword evidence="6 7" id="KW-0472">Membrane</keyword>
<gene>
    <name evidence="11" type="ORF">DES31_1237</name>
</gene>
<accession>A0A420XGJ0</accession>
<feature type="domain" description="Mechanosensitive ion channel MscS C-terminal" evidence="9">
    <location>
        <begin position="210"/>
        <end position="291"/>
    </location>
</feature>
<keyword evidence="7" id="KW-0407">Ion channel</keyword>
<dbReference type="GO" id="GO:0008381">
    <property type="term" value="F:mechanosensitive monoatomic ion channel activity"/>
    <property type="evidence" value="ECO:0007669"/>
    <property type="project" value="InterPro"/>
</dbReference>
<keyword evidence="4 7" id="KW-0812">Transmembrane</keyword>
<dbReference type="Pfam" id="PF21082">
    <property type="entry name" value="MS_channel_3rd"/>
    <property type="match status" value="1"/>
</dbReference>
<dbReference type="InterPro" id="IPR006685">
    <property type="entry name" value="MscS_channel_2nd"/>
</dbReference>
<evidence type="ECO:0000256" key="2">
    <source>
        <dbReference type="ARBA" id="ARBA00008017"/>
    </source>
</evidence>
<evidence type="ECO:0000256" key="6">
    <source>
        <dbReference type="ARBA" id="ARBA00023136"/>
    </source>
</evidence>
<dbReference type="SUPFAM" id="SSF82861">
    <property type="entry name" value="Mechanosensitive channel protein MscS (YggB), transmembrane region"/>
    <property type="match status" value="1"/>
</dbReference>
<dbReference type="PANTHER" id="PTHR30221">
    <property type="entry name" value="SMALL-CONDUCTANCE MECHANOSENSITIVE CHANNEL"/>
    <property type="match status" value="1"/>
</dbReference>
<feature type="transmembrane region" description="Helical" evidence="7">
    <location>
        <begin position="47"/>
        <end position="68"/>
    </location>
</feature>
<keyword evidence="3" id="KW-1003">Cell membrane</keyword>
<keyword evidence="7" id="KW-0997">Cell inner membrane</keyword>
<feature type="domain" description="Mechanosensitive ion channel transmembrane helices 2/3" evidence="10">
    <location>
        <begin position="96"/>
        <end position="135"/>
    </location>
</feature>
<name>A0A420XGJ0_9PAST</name>
<proteinExistence type="inferred from homology"/>
<evidence type="ECO:0000259" key="8">
    <source>
        <dbReference type="Pfam" id="PF00924"/>
    </source>
</evidence>
<evidence type="ECO:0000256" key="5">
    <source>
        <dbReference type="ARBA" id="ARBA00022989"/>
    </source>
</evidence>